<evidence type="ECO:0000313" key="3">
    <source>
        <dbReference type="Proteomes" id="UP000249789"/>
    </source>
</evidence>
<dbReference type="VEuPathDB" id="FungiDB:BO72DRAFT_447914"/>
<dbReference type="EMBL" id="KZ824642">
    <property type="protein sequence ID" value="RAK77441.1"/>
    <property type="molecule type" value="Genomic_DNA"/>
</dbReference>
<dbReference type="RefSeq" id="XP_040801451.1">
    <property type="nucleotide sequence ID" value="XM_040944666.1"/>
</dbReference>
<dbReference type="OrthoDB" id="2245989at2759"/>
<dbReference type="PANTHER" id="PTHR38116">
    <property type="entry name" value="CHROMOSOME 7, WHOLE GENOME SHOTGUN SEQUENCE"/>
    <property type="match status" value="1"/>
</dbReference>
<dbReference type="Pfam" id="PF11905">
    <property type="entry name" value="DUF3425"/>
    <property type="match status" value="1"/>
</dbReference>
<feature type="region of interest" description="Disordered" evidence="1">
    <location>
        <begin position="1"/>
        <end position="21"/>
    </location>
</feature>
<organism evidence="2 3">
    <name type="scientific">Aspergillus fijiensis CBS 313.89</name>
    <dbReference type="NCBI Taxonomy" id="1448319"/>
    <lineage>
        <taxon>Eukaryota</taxon>
        <taxon>Fungi</taxon>
        <taxon>Dikarya</taxon>
        <taxon>Ascomycota</taxon>
        <taxon>Pezizomycotina</taxon>
        <taxon>Eurotiomycetes</taxon>
        <taxon>Eurotiomycetidae</taxon>
        <taxon>Eurotiales</taxon>
        <taxon>Aspergillaceae</taxon>
        <taxon>Aspergillus</taxon>
    </lineage>
</organism>
<reference evidence="2 3" key="1">
    <citation type="submission" date="2018-02" db="EMBL/GenBank/DDBJ databases">
        <title>The genomes of Aspergillus section Nigri reveals drivers in fungal speciation.</title>
        <authorList>
            <consortium name="DOE Joint Genome Institute"/>
            <person name="Vesth T.C."/>
            <person name="Nybo J."/>
            <person name="Theobald S."/>
            <person name="Brandl J."/>
            <person name="Frisvad J.C."/>
            <person name="Nielsen K.F."/>
            <person name="Lyhne E.K."/>
            <person name="Kogle M.E."/>
            <person name="Kuo A."/>
            <person name="Riley R."/>
            <person name="Clum A."/>
            <person name="Nolan M."/>
            <person name="Lipzen A."/>
            <person name="Salamov A."/>
            <person name="Henrissat B."/>
            <person name="Wiebenga A."/>
            <person name="De vries R.P."/>
            <person name="Grigoriev I.V."/>
            <person name="Mortensen U.H."/>
            <person name="Andersen M.R."/>
            <person name="Baker S.E."/>
        </authorList>
    </citation>
    <scope>NUCLEOTIDE SEQUENCE [LARGE SCALE GENOMIC DNA]</scope>
    <source>
        <strain evidence="2 3">CBS 313.89</strain>
    </source>
</reference>
<evidence type="ECO:0008006" key="4">
    <source>
        <dbReference type="Google" id="ProtNLM"/>
    </source>
</evidence>
<dbReference type="InterPro" id="IPR021833">
    <property type="entry name" value="DUF3425"/>
</dbReference>
<protein>
    <recommendedName>
        <fullName evidence="4">BZIP domain-containing protein</fullName>
    </recommendedName>
</protein>
<accession>A0A8G1RTX8</accession>
<name>A0A8G1RTX8_9EURO</name>
<dbReference type="CDD" id="cd14688">
    <property type="entry name" value="bZIP_YAP"/>
    <property type="match status" value="1"/>
</dbReference>
<evidence type="ECO:0000313" key="2">
    <source>
        <dbReference type="EMBL" id="RAK77441.1"/>
    </source>
</evidence>
<evidence type="ECO:0000256" key="1">
    <source>
        <dbReference type="SAM" id="MobiDB-lite"/>
    </source>
</evidence>
<gene>
    <name evidence="2" type="ORF">BO72DRAFT_447914</name>
</gene>
<dbReference type="PANTHER" id="PTHR38116:SF1">
    <property type="entry name" value="BZIP DOMAIN-CONTAINING PROTEIN"/>
    <property type="match status" value="1"/>
</dbReference>
<sequence>MASPKERIRRPDEDWSGITDPALRKKLQNKINQRALRARKRQDRQEALRLQQAKKQSLADLPRSYALILPRPEQSQVEDQILSPRRPQSQPTTLVEAVAMMTRFCAAAYDRYYTADPCLDQLFTLSKFNVLRAFVDNMVTLGLSIDAMGDDVISPFNMASPGNPSRQSLPASLFPTSTQCTISHHPWLDCFPFPRMRDNLVRAADSFNDCELCTDIVDPTNGDIGMMVWGDPWLPQSWEVSQLFVTKWAWVIEGCPEIIVHSNYWRGRRGLQRLKVGATLTTAFGAQNASLPFR</sequence>
<dbReference type="GeneID" id="63861999"/>
<dbReference type="Proteomes" id="UP000249789">
    <property type="component" value="Unassembled WGS sequence"/>
</dbReference>
<keyword evidence="3" id="KW-1185">Reference proteome</keyword>
<proteinExistence type="predicted"/>
<feature type="compositionally biased region" description="Basic and acidic residues" evidence="1">
    <location>
        <begin position="1"/>
        <end position="13"/>
    </location>
</feature>
<dbReference type="AlphaFoldDB" id="A0A8G1RTX8"/>